<feature type="domain" description="Transglycosylase SLT" evidence="2">
    <location>
        <begin position="33"/>
        <end position="109"/>
    </location>
</feature>
<comment type="caution">
    <text evidence="3">The sequence shown here is derived from an EMBL/GenBank/DDBJ whole genome shotgun (WGS) entry which is preliminary data.</text>
</comment>
<name>A0A7Y6MYC2_9BURK</name>
<dbReference type="SUPFAM" id="SSF53955">
    <property type="entry name" value="Lysozyme-like"/>
    <property type="match status" value="1"/>
</dbReference>
<feature type="compositionally biased region" description="Basic and acidic residues" evidence="1">
    <location>
        <begin position="488"/>
        <end position="535"/>
    </location>
</feature>
<dbReference type="Gene3D" id="1.10.530.10">
    <property type="match status" value="1"/>
</dbReference>
<dbReference type="CDD" id="cd00254">
    <property type="entry name" value="LT-like"/>
    <property type="match status" value="1"/>
</dbReference>
<dbReference type="Pfam" id="PF01464">
    <property type="entry name" value="SLT"/>
    <property type="match status" value="1"/>
</dbReference>
<dbReference type="Proteomes" id="UP000594380">
    <property type="component" value="Unassembled WGS sequence"/>
</dbReference>
<sequence>MTQNPFTQDQLDKLAENDRAIGAPQGASAAQFTQETRNNAYAVSPKGAMGYAQVMPQTLTNVEAALGRKLNPSNFDDSLQIHRYVMTQNMQKFGNYADALRAYNSGWDKSKWDNPETNGYVESILGGTGTPGERSTIDGPALFRKGGKTAEIDPAQTPVMQALNRRATAQPLADSLADDSAFTANPMRASLDNMSFEDAAAAESMADMRSLGEKTGFVESFVQSAHWDTLAGRMMDAVQAGADDPNWRMSNEQKQYVATQAPEIWGDDHLRDYVGAAGSQADFERRLGLAQQQADFQRRAAQSGWTSTAGQLMAGAGDPVMLGATIGAGAIANAARAAFAIRAAEGVTGVVMSAGEGAAGNMLAAHAITRMDGGQDNWPELFKQGVMGALLGGVGHAAGLMGKFKAAEEVGPKLDEKAVGAHLDGMNEHVDDLIGRSAGEVRSEDPHAGIHDNDAAAEGKVISETETRPGDHGNGDSKIADAIEDFDAQQREKAEAEAAAKEAEAKPEVKAEQEAAEADRDVAPHAEDRVNEEWKADTTVGKLREDTLSFLERDHPATTDSHAELARLAAEAKDPMVRALAGRLLESQEGRTPAPVFKHDGKADLKGVRSHYDPSTHEIHVWDHDLRDSSVNKEKQAKGLIGNGGLNHDETMLHEIAHSVTGQKINFGLRNPETAHGQLVSQLDKLRKRAQREYKGSDANTRYYFKNVHEFVAGLYSGQSEFISHLKSLKVKNGNILSKTVDAVRALLGLKPNETNMLTKALGLSDHLASSEFRANTPYGRSNGRVLTAPGVARDEIPLGSLAQKMAEQLENWKEVLPKETARLRKNATTYFDKVRTLGGKADAVSKVLGKLDSVGLKLARSDNKDVRHIASLLAEDPTGLNRQHASSAAIDKVILASNWRKPVAEMWNRILPELMTTEEKNVWSQGGVFSGDAEKRISRMVQEERLANRNARLNGTEYTSQAHPLVKQMAAVIDGFWKDMTEMGAKYGEAKSTAIGKRGWQGYMPYSWDWRNLQELYNDPARAGEWNSFKGMLRQQYIAKVIEPALDKLNKAGPVQQDALNALHADVRERAANLTDRYLTQIIRDPESRLNGADDHFGSVAADMLKADYKGKKVTGVMADEFKKALKDVISDRTRTEFDLLARQPDGVRLLDYMDTDVGRMVEGQSSEFAGRIALAKRGLKDDAHWTAMKDALVSRGAKPEEIDSLDFLHKSLTDRLNNKDNAVAQFLAQTAHMSMMGKLGFNALADAGSIIASSGVTGMFKAIFGGMAKDTALVKQLNKAASSAMGLDHRLHFGETRSGAQLTRTGSMLQDSSTWRRVGHMGMDLVGKLSGAHYVAKALHRGFVPMLAEDLAKAIRKSTIEDGVITSTGGGSLTPARLVDAGLTADRVARIKEAMELHDGARNHGEIFSWDAWDRTHPGAAEDMIAAIHRVTGQALQRAYIGETPRWLSEGIVGKYAGQFKRYGITAQEKQLARNAFIMDRNSGTGFVMGAAWGAALYYAKCQASTIGMTDAQREKYMKEHMSGIHLWSGIAVMTNVSGLLGDGLDAANVLMGGQTNASGSPIVALGQAQAIAKSAGAIGGSALGAVNGGTNPLTGKPVDYVKNVRTAMRVLPGANTIIGSAIANELNQ</sequence>
<evidence type="ECO:0000313" key="3">
    <source>
        <dbReference type="EMBL" id="NUX98785.1"/>
    </source>
</evidence>
<proteinExistence type="predicted"/>
<dbReference type="InterPro" id="IPR008258">
    <property type="entry name" value="Transglycosylase_SLT_dom_1"/>
</dbReference>
<feature type="compositionally biased region" description="Basic and acidic residues" evidence="1">
    <location>
        <begin position="440"/>
        <end position="454"/>
    </location>
</feature>
<accession>A0A7Y6MYC2</accession>
<reference evidence="3 4" key="1">
    <citation type="submission" date="2020-02" db="EMBL/GenBank/DDBJ databases">
        <title>Paraburkholderia simonii sp. nov. and Paraburkholderia youngii sp. nov. Brazilian and Mexican Mimosa-associated rhizobia.</title>
        <authorList>
            <person name="Mavima L."/>
            <person name="Beukes C.W."/>
            <person name="Chan W.Y."/>
            <person name="Palmer M."/>
            <person name="De Meyer S.E."/>
            <person name="James E.K."/>
            <person name="Venter S.N."/>
            <person name="Steenkamp E.T."/>
        </authorList>
    </citation>
    <scope>NUCLEOTIDE SEQUENCE [LARGE SCALE GENOMIC DNA]</scope>
    <source>
        <strain evidence="3 4">JPY169</strain>
    </source>
</reference>
<organism evidence="3 4">
    <name type="scientific">Paraburkholderia youngii</name>
    <dbReference type="NCBI Taxonomy" id="2782701"/>
    <lineage>
        <taxon>Bacteria</taxon>
        <taxon>Pseudomonadati</taxon>
        <taxon>Pseudomonadota</taxon>
        <taxon>Betaproteobacteria</taxon>
        <taxon>Burkholderiales</taxon>
        <taxon>Burkholderiaceae</taxon>
        <taxon>Paraburkholderia</taxon>
    </lineage>
</organism>
<feature type="compositionally biased region" description="Basic and acidic residues" evidence="1">
    <location>
        <begin position="461"/>
        <end position="481"/>
    </location>
</feature>
<feature type="region of interest" description="Disordered" evidence="1">
    <location>
        <begin position="440"/>
        <end position="535"/>
    </location>
</feature>
<evidence type="ECO:0000256" key="1">
    <source>
        <dbReference type="SAM" id="MobiDB-lite"/>
    </source>
</evidence>
<dbReference type="EMBL" id="JAALDK010000001">
    <property type="protein sequence ID" value="NUX98785.1"/>
    <property type="molecule type" value="Genomic_DNA"/>
</dbReference>
<dbReference type="InterPro" id="IPR023346">
    <property type="entry name" value="Lysozyme-like_dom_sf"/>
</dbReference>
<evidence type="ECO:0000259" key="2">
    <source>
        <dbReference type="Pfam" id="PF01464"/>
    </source>
</evidence>
<evidence type="ECO:0000313" key="4">
    <source>
        <dbReference type="Proteomes" id="UP000594380"/>
    </source>
</evidence>
<protein>
    <submittedName>
        <fullName evidence="3">Transglycosylase SLT domain-containing protein</fullName>
    </submittedName>
</protein>
<gene>
    <name evidence="3" type="ORF">G5S42_03305</name>
</gene>